<reference evidence="2 3" key="1">
    <citation type="journal article" date="2018" name="Nat. Genet.">
        <title>The Rosa genome provides new insights in the design of modern roses.</title>
        <authorList>
            <person name="Bendahmane M."/>
        </authorList>
    </citation>
    <scope>NUCLEOTIDE SEQUENCE [LARGE SCALE GENOMIC DNA]</scope>
    <source>
        <strain evidence="3">cv. Old Blush</strain>
    </source>
</reference>
<proteinExistence type="predicted"/>
<dbReference type="Pfam" id="PF21864">
    <property type="entry name" value="MORF_dom"/>
    <property type="match status" value="1"/>
</dbReference>
<name>A0A2P6P661_ROSCH</name>
<evidence type="ECO:0000259" key="1">
    <source>
        <dbReference type="Pfam" id="PF21864"/>
    </source>
</evidence>
<protein>
    <recommendedName>
        <fullName evidence="1">MORF/ORRM1/DAG-like MORF domain-containing protein</fullName>
    </recommendedName>
</protein>
<dbReference type="InterPro" id="IPR054059">
    <property type="entry name" value="MORF/ORRM1/DAG-like_MORF"/>
</dbReference>
<evidence type="ECO:0000313" key="3">
    <source>
        <dbReference type="Proteomes" id="UP000238479"/>
    </source>
</evidence>
<keyword evidence="3" id="KW-1185">Reference proteome</keyword>
<dbReference type="Gramene" id="PRQ17428">
    <property type="protein sequence ID" value="PRQ17428"/>
    <property type="gene ID" value="RchiOBHm_Chr7g0194881"/>
</dbReference>
<gene>
    <name evidence="2" type="ORF">RchiOBHm_Chr7g0194881</name>
</gene>
<dbReference type="EMBL" id="PDCK01000045">
    <property type="protein sequence ID" value="PRQ17428.1"/>
    <property type="molecule type" value="Genomic_DNA"/>
</dbReference>
<dbReference type="AlphaFoldDB" id="A0A2P6P661"/>
<evidence type="ECO:0000313" key="2">
    <source>
        <dbReference type="EMBL" id="PRQ17428.1"/>
    </source>
</evidence>
<accession>A0A2P6P661</accession>
<comment type="caution">
    <text evidence="2">The sequence shown here is derived from an EMBL/GenBank/DDBJ whole genome shotgun (WGS) entry which is preliminary data.</text>
</comment>
<dbReference type="Proteomes" id="UP000238479">
    <property type="component" value="Chromosome 7"/>
</dbReference>
<feature type="domain" description="MORF/ORRM1/DAG-like MORF" evidence="1">
    <location>
        <begin position="1"/>
        <end position="61"/>
    </location>
</feature>
<sequence>MCIFNASCDTHFGFCCDVNDETSQKLARKILSFLPMFSSIACCSLMSMPDPDFGYVKKDYSFSNVQNATLLFPLRNTKH</sequence>
<dbReference type="STRING" id="74649.A0A2P6P661"/>
<organism evidence="2 3">
    <name type="scientific">Rosa chinensis</name>
    <name type="common">China rose</name>
    <dbReference type="NCBI Taxonomy" id="74649"/>
    <lineage>
        <taxon>Eukaryota</taxon>
        <taxon>Viridiplantae</taxon>
        <taxon>Streptophyta</taxon>
        <taxon>Embryophyta</taxon>
        <taxon>Tracheophyta</taxon>
        <taxon>Spermatophyta</taxon>
        <taxon>Magnoliopsida</taxon>
        <taxon>eudicotyledons</taxon>
        <taxon>Gunneridae</taxon>
        <taxon>Pentapetalae</taxon>
        <taxon>rosids</taxon>
        <taxon>fabids</taxon>
        <taxon>Rosales</taxon>
        <taxon>Rosaceae</taxon>
        <taxon>Rosoideae</taxon>
        <taxon>Rosoideae incertae sedis</taxon>
        <taxon>Rosa</taxon>
    </lineage>
</organism>